<evidence type="ECO:0000259" key="1">
    <source>
        <dbReference type="Pfam" id="PF09989"/>
    </source>
</evidence>
<keyword evidence="3" id="KW-1185">Reference proteome</keyword>
<protein>
    <recommendedName>
        <fullName evidence="1">DUF2229 domain-containing protein</fullName>
    </recommendedName>
</protein>
<dbReference type="InterPro" id="IPR018709">
    <property type="entry name" value="CoA_activase_DUF2229"/>
</dbReference>
<evidence type="ECO:0000313" key="3">
    <source>
        <dbReference type="Proteomes" id="UP000235589"/>
    </source>
</evidence>
<sequence length="329" mass="37835">MKIGITRALLYQYYYPFWRSLFERLGCEVVISDTSTKPLVQKGIAVTVPEICFPIKIYNGHVINLIEKGVDYIFCPRFVHIEKNYWFCPKYIGLPELVEKTVPEAKLLIAEIDCDREDTAALKCYLPVAKKLGVSAHKMRIALEGAAEDFKRFREYCNMGLTLDEAAEVMFEGAKISDFALPEFDTTIGLLGYVYNVYDPFISMNIIQKLRELKVNVITFDMLDLRDLHKYRDECTRPIFWTFPDKLYQAASVMIKDLDVQGIIHITAFGCGPDSVVGKEIEHDFADSGVPFMTLRIDEHTGESHLQTRIEAFTDMIKRKIRKVNEVIK</sequence>
<dbReference type="InterPro" id="IPR010327">
    <property type="entry name" value="FldB/FldC_alpha/beta"/>
</dbReference>
<name>A0A2K9P1E8_9FIRM</name>
<dbReference type="AlphaFoldDB" id="A0A2K9P1E8"/>
<gene>
    <name evidence="2" type="ORF">B9O19_00907</name>
</gene>
<dbReference type="GeneID" id="98062324"/>
<dbReference type="Gene3D" id="3.40.50.11900">
    <property type="match status" value="1"/>
</dbReference>
<dbReference type="Pfam" id="PF06050">
    <property type="entry name" value="HGD-D"/>
    <property type="match status" value="1"/>
</dbReference>
<dbReference type="Proteomes" id="UP000235589">
    <property type="component" value="Chromosome"/>
</dbReference>
<proteinExistence type="predicted"/>
<evidence type="ECO:0000313" key="2">
    <source>
        <dbReference type="EMBL" id="AUO19081.1"/>
    </source>
</evidence>
<dbReference type="InterPro" id="IPR051805">
    <property type="entry name" value="Dehydratase_Activator_Redct"/>
</dbReference>
<dbReference type="KEGG" id="mpec:B9O19_00907"/>
<reference evidence="2 3" key="1">
    <citation type="submission" date="2017-04" db="EMBL/GenBank/DDBJ databases">
        <title>Monoglobus pectinilyticus 14 draft genome.</title>
        <authorList>
            <person name="Kim C."/>
            <person name="Rosendale D.I."/>
            <person name="Kelly W.J."/>
            <person name="Tannock G.W."/>
            <person name="Patchett M.L."/>
            <person name="Jordens J.Z."/>
        </authorList>
    </citation>
    <scope>NUCLEOTIDE SEQUENCE [LARGE SCALE GENOMIC DNA]</scope>
    <source>
        <strain evidence="2 3">14</strain>
    </source>
</reference>
<dbReference type="PANTHER" id="PTHR32329:SF2">
    <property type="entry name" value="BIFUNCTIONAL PROTEIN [INCLUDES 2-HYDROXYACYL-COA DEHYDRATASE (N-TER) AND ITS ACTIVATOR DOMAIN (C_TERM)"/>
    <property type="match status" value="1"/>
</dbReference>
<dbReference type="OrthoDB" id="9780120at2"/>
<dbReference type="Pfam" id="PF09989">
    <property type="entry name" value="DUF2229"/>
    <property type="match status" value="1"/>
</dbReference>
<organism evidence="2 3">
    <name type="scientific">Monoglobus pectinilyticus</name>
    <dbReference type="NCBI Taxonomy" id="1981510"/>
    <lineage>
        <taxon>Bacteria</taxon>
        <taxon>Bacillati</taxon>
        <taxon>Bacillota</taxon>
        <taxon>Clostridia</taxon>
        <taxon>Monoglobales</taxon>
        <taxon>Monoglobaceae</taxon>
        <taxon>Monoglobus</taxon>
    </lineage>
</organism>
<dbReference type="EMBL" id="CP020991">
    <property type="protein sequence ID" value="AUO19081.1"/>
    <property type="molecule type" value="Genomic_DNA"/>
</dbReference>
<dbReference type="RefSeq" id="WP_102365312.1">
    <property type="nucleotide sequence ID" value="NZ_CP020991.1"/>
</dbReference>
<feature type="domain" description="DUF2229" evidence="1">
    <location>
        <begin position="2"/>
        <end position="223"/>
    </location>
</feature>
<dbReference type="PANTHER" id="PTHR32329">
    <property type="entry name" value="BIFUNCTIONAL PROTEIN [INCLUDES 2-HYDROXYACYL-COA DEHYDRATASE (N-TER) AND ITS ACTIVATOR DOMAIN (C_TERM)-RELATED"/>
    <property type="match status" value="1"/>
</dbReference>
<accession>A0A2K9P1E8</accession>